<protein>
    <recommendedName>
        <fullName evidence="3">Sialate O-acetylesterase domain-containing protein</fullName>
    </recommendedName>
</protein>
<dbReference type="InterPro" id="IPR005181">
    <property type="entry name" value="SASA"/>
</dbReference>
<dbReference type="PANTHER" id="PTHR31988">
    <property type="entry name" value="ESTERASE, PUTATIVE (DUF303)-RELATED"/>
    <property type="match status" value="1"/>
</dbReference>
<feature type="domain" description="Sialate O-acetylesterase" evidence="3">
    <location>
        <begin position="52"/>
        <end position="269"/>
    </location>
</feature>
<dbReference type="InterPro" id="IPR036514">
    <property type="entry name" value="SGNH_hydro_sf"/>
</dbReference>
<feature type="region of interest" description="Disordered" evidence="2">
    <location>
        <begin position="1"/>
        <end position="32"/>
    </location>
</feature>
<name>A0A0E0DBL1_9ORYZ</name>
<dbReference type="GO" id="GO:0016787">
    <property type="term" value="F:hydrolase activity"/>
    <property type="evidence" value="ECO:0007669"/>
    <property type="project" value="UniProtKB-KW"/>
</dbReference>
<dbReference type="Gramene" id="OMERI04G04590.1">
    <property type="protein sequence ID" value="OMERI04G04590.1"/>
    <property type="gene ID" value="OMERI04G04590"/>
</dbReference>
<dbReference type="EnsemblPlants" id="OMERI04G04590.1">
    <property type="protein sequence ID" value="OMERI04G04590.1"/>
    <property type="gene ID" value="OMERI04G04590"/>
</dbReference>
<dbReference type="PANTHER" id="PTHR31988:SF19">
    <property type="entry name" value="9-O-ACETYL-N-ACETYLNEURAMINIC ACID DEACETYLASE-RELATED"/>
    <property type="match status" value="1"/>
</dbReference>
<feature type="compositionally biased region" description="Basic residues" evidence="2">
    <location>
        <begin position="17"/>
        <end position="27"/>
    </location>
</feature>
<keyword evidence="5" id="KW-1185">Reference proteome</keyword>
<evidence type="ECO:0000259" key="3">
    <source>
        <dbReference type="Pfam" id="PF03629"/>
    </source>
</evidence>
<dbReference type="AlphaFoldDB" id="A0A0E0DBL1"/>
<organism evidence="4">
    <name type="scientific">Oryza meridionalis</name>
    <dbReference type="NCBI Taxonomy" id="40149"/>
    <lineage>
        <taxon>Eukaryota</taxon>
        <taxon>Viridiplantae</taxon>
        <taxon>Streptophyta</taxon>
        <taxon>Embryophyta</taxon>
        <taxon>Tracheophyta</taxon>
        <taxon>Spermatophyta</taxon>
        <taxon>Magnoliopsida</taxon>
        <taxon>Liliopsida</taxon>
        <taxon>Poales</taxon>
        <taxon>Poaceae</taxon>
        <taxon>BOP clade</taxon>
        <taxon>Oryzoideae</taxon>
        <taxon>Oryzeae</taxon>
        <taxon>Oryzinae</taxon>
        <taxon>Oryza</taxon>
    </lineage>
</organism>
<sequence>MPKKKRRSSKLKENHHCKPSCRAKRRPNSPQIHLPAPLLLTPNASRPAAIAMRIFVLSGQSNMAGRGGVHHRRWDGVVPPECAPCPSVLRLTAALDWVEAREPLHADIDTAKTCGVGPGMAFARAVLPRLDPPGSGVGLVPCAVGGTAIREWARGERLYDQMVRRARAAAECGEIEAVLWYQGESDAESDAATAAYAGNLETLIANVREDLGMPHLPFIQVALASGNKKNIEKVRKAQLGINLPNVVTVDAFGLSLNEDHLHLTTESQGLLICRPHYCKTVKYWFLIIKNRTCFSLI</sequence>
<evidence type="ECO:0000313" key="4">
    <source>
        <dbReference type="EnsemblPlants" id="OMERI04G04590.1"/>
    </source>
</evidence>
<dbReference type="SUPFAM" id="SSF52266">
    <property type="entry name" value="SGNH hydrolase"/>
    <property type="match status" value="1"/>
</dbReference>
<dbReference type="InterPro" id="IPR052940">
    <property type="entry name" value="Carb_Esterase_6"/>
</dbReference>
<keyword evidence="1" id="KW-0378">Hydrolase</keyword>
<dbReference type="Pfam" id="PF03629">
    <property type="entry name" value="SASA"/>
    <property type="match status" value="1"/>
</dbReference>
<proteinExistence type="predicted"/>
<accession>A0A0E0DBL1</accession>
<reference evidence="4" key="1">
    <citation type="submission" date="2015-04" db="UniProtKB">
        <authorList>
            <consortium name="EnsemblPlants"/>
        </authorList>
    </citation>
    <scope>IDENTIFICATION</scope>
</reference>
<evidence type="ECO:0000313" key="5">
    <source>
        <dbReference type="Proteomes" id="UP000008021"/>
    </source>
</evidence>
<dbReference type="Proteomes" id="UP000008021">
    <property type="component" value="Chromosome 4"/>
</dbReference>
<dbReference type="Gene3D" id="3.40.50.1110">
    <property type="entry name" value="SGNH hydrolase"/>
    <property type="match status" value="1"/>
</dbReference>
<evidence type="ECO:0000256" key="1">
    <source>
        <dbReference type="ARBA" id="ARBA00022801"/>
    </source>
</evidence>
<evidence type="ECO:0000256" key="2">
    <source>
        <dbReference type="SAM" id="MobiDB-lite"/>
    </source>
</evidence>
<reference evidence="4" key="2">
    <citation type="submission" date="2018-05" db="EMBL/GenBank/DDBJ databases">
        <title>OmerRS3 (Oryza meridionalis Reference Sequence Version 3).</title>
        <authorList>
            <person name="Zhang J."/>
            <person name="Kudrna D."/>
            <person name="Lee S."/>
            <person name="Talag J."/>
            <person name="Welchert J."/>
            <person name="Wing R.A."/>
        </authorList>
    </citation>
    <scope>NUCLEOTIDE SEQUENCE [LARGE SCALE GENOMIC DNA]</scope>
    <source>
        <strain evidence="4">cv. OR44</strain>
    </source>
</reference>
<dbReference type="eggNOG" id="ENOG502QQJB">
    <property type="taxonomic scope" value="Eukaryota"/>
</dbReference>